<evidence type="ECO:0000313" key="2">
    <source>
        <dbReference type="Proteomes" id="UP001432027"/>
    </source>
</evidence>
<keyword evidence="2" id="KW-1185">Reference proteome</keyword>
<gene>
    <name evidence="1" type="ORF">PENTCL1PPCAC_29780</name>
</gene>
<dbReference type="EMBL" id="BTSX01000006">
    <property type="protein sequence ID" value="GMT07606.1"/>
    <property type="molecule type" value="Genomic_DNA"/>
</dbReference>
<evidence type="ECO:0000313" key="1">
    <source>
        <dbReference type="EMBL" id="GMT07606.1"/>
    </source>
</evidence>
<dbReference type="AlphaFoldDB" id="A0AAV5UKN5"/>
<comment type="caution">
    <text evidence="1">The sequence shown here is derived from an EMBL/GenBank/DDBJ whole genome shotgun (WGS) entry which is preliminary data.</text>
</comment>
<feature type="non-terminal residue" evidence="1">
    <location>
        <position position="1"/>
    </location>
</feature>
<evidence type="ECO:0008006" key="3">
    <source>
        <dbReference type="Google" id="ProtNLM"/>
    </source>
</evidence>
<proteinExistence type="predicted"/>
<dbReference type="Proteomes" id="UP001432027">
    <property type="component" value="Unassembled WGS sequence"/>
</dbReference>
<feature type="non-terminal residue" evidence="1">
    <location>
        <position position="88"/>
    </location>
</feature>
<reference evidence="1" key="1">
    <citation type="submission" date="2023-10" db="EMBL/GenBank/DDBJ databases">
        <title>Genome assembly of Pristionchus species.</title>
        <authorList>
            <person name="Yoshida K."/>
            <person name="Sommer R.J."/>
        </authorList>
    </citation>
    <scope>NUCLEOTIDE SEQUENCE</scope>
    <source>
        <strain evidence="1">RS0144</strain>
    </source>
</reference>
<name>A0AAV5UKN5_9BILA</name>
<accession>A0AAV5UKN5</accession>
<sequence>QRLTQQDRGHSLFGIVRHHSNRRDLGGRSGCAAHRKVEKTFVGTREGEKTRIVQTLANGEKDHERRQYPPKHPLSRVLVATCSESSLV</sequence>
<organism evidence="1 2">
    <name type="scientific">Pristionchus entomophagus</name>
    <dbReference type="NCBI Taxonomy" id="358040"/>
    <lineage>
        <taxon>Eukaryota</taxon>
        <taxon>Metazoa</taxon>
        <taxon>Ecdysozoa</taxon>
        <taxon>Nematoda</taxon>
        <taxon>Chromadorea</taxon>
        <taxon>Rhabditida</taxon>
        <taxon>Rhabditina</taxon>
        <taxon>Diplogasteromorpha</taxon>
        <taxon>Diplogasteroidea</taxon>
        <taxon>Neodiplogasteridae</taxon>
        <taxon>Pristionchus</taxon>
    </lineage>
</organism>
<protein>
    <recommendedName>
        <fullName evidence="3">Ribosomal protein</fullName>
    </recommendedName>
</protein>